<keyword evidence="4" id="KW-0597">Phosphoprotein</keyword>
<gene>
    <name evidence="8" type="ORF">RF55_11991</name>
</gene>
<sequence>MSPEPTHEPIQESLTVSNALLDTRMVNDEEDSDEEDMGMAGYVPLSQVSTDADPILEREENDEWLSEFDESTQISSAHTVETQQSCSSEILQVWSCSHNRSDIDLDATKIKEVKSVMASITLPETSIPQWASTISEEQWKEQLLVRIKQMQSKDP</sequence>
<dbReference type="OrthoDB" id="5593200at2759"/>
<dbReference type="Proteomes" id="UP000036403">
    <property type="component" value="Unassembled WGS sequence"/>
</dbReference>
<dbReference type="GO" id="GO:0007283">
    <property type="term" value="P:spermatogenesis"/>
    <property type="evidence" value="ECO:0007669"/>
    <property type="project" value="UniProtKB-KW"/>
</dbReference>
<accession>A0A0J7KDV4</accession>
<organism evidence="8 9">
    <name type="scientific">Lasius niger</name>
    <name type="common">Black garden ant</name>
    <dbReference type="NCBI Taxonomy" id="67767"/>
    <lineage>
        <taxon>Eukaryota</taxon>
        <taxon>Metazoa</taxon>
        <taxon>Ecdysozoa</taxon>
        <taxon>Arthropoda</taxon>
        <taxon>Hexapoda</taxon>
        <taxon>Insecta</taxon>
        <taxon>Pterygota</taxon>
        <taxon>Neoptera</taxon>
        <taxon>Endopterygota</taxon>
        <taxon>Hymenoptera</taxon>
        <taxon>Apocrita</taxon>
        <taxon>Aculeata</taxon>
        <taxon>Formicoidea</taxon>
        <taxon>Formicidae</taxon>
        <taxon>Formicinae</taxon>
        <taxon>Lasius</taxon>
        <taxon>Lasius</taxon>
    </lineage>
</organism>
<dbReference type="STRING" id="67767.A0A0J7KDV4"/>
<evidence type="ECO:0000256" key="7">
    <source>
        <dbReference type="SAM" id="MobiDB-lite"/>
    </source>
</evidence>
<feature type="compositionally biased region" description="Basic and acidic residues" evidence="7">
    <location>
        <begin position="1"/>
        <end position="10"/>
    </location>
</feature>
<proteinExistence type="predicted"/>
<evidence type="ECO:0000256" key="5">
    <source>
        <dbReference type="ARBA" id="ARBA00022782"/>
    </source>
</evidence>
<keyword evidence="5" id="KW-0221">Differentiation</keyword>
<dbReference type="AlphaFoldDB" id="A0A0J7KDV4"/>
<dbReference type="InterPro" id="IPR009685">
    <property type="entry name" value="MEA1"/>
</dbReference>
<protein>
    <recommendedName>
        <fullName evidence="2">Male-enhanced antigen 1</fullName>
    </recommendedName>
</protein>
<name>A0A0J7KDV4_LASNI</name>
<keyword evidence="6" id="KW-0744">Spermatogenesis</keyword>
<dbReference type="EMBL" id="LBMM01008953">
    <property type="protein sequence ID" value="KMQ88512.1"/>
    <property type="molecule type" value="Genomic_DNA"/>
</dbReference>
<dbReference type="Pfam" id="PF06910">
    <property type="entry name" value="MEA1"/>
    <property type="match status" value="1"/>
</dbReference>
<feature type="region of interest" description="Disordered" evidence="7">
    <location>
        <begin position="1"/>
        <end position="21"/>
    </location>
</feature>
<evidence type="ECO:0000256" key="6">
    <source>
        <dbReference type="ARBA" id="ARBA00022871"/>
    </source>
</evidence>
<reference evidence="8 9" key="1">
    <citation type="submission" date="2015-04" db="EMBL/GenBank/DDBJ databases">
        <title>Lasius niger genome sequencing.</title>
        <authorList>
            <person name="Konorov E.A."/>
            <person name="Nikitin M.A."/>
            <person name="Kirill M.V."/>
            <person name="Chang P."/>
        </authorList>
    </citation>
    <scope>NUCLEOTIDE SEQUENCE [LARGE SCALE GENOMIC DNA]</scope>
    <source>
        <tissue evidence="8">Whole</tissue>
    </source>
</reference>
<keyword evidence="3" id="KW-0217">Developmental protein</keyword>
<evidence type="ECO:0000256" key="1">
    <source>
        <dbReference type="ARBA" id="ARBA00002540"/>
    </source>
</evidence>
<dbReference type="PaxDb" id="67767-A0A0J7KDV4"/>
<evidence type="ECO:0000256" key="4">
    <source>
        <dbReference type="ARBA" id="ARBA00022553"/>
    </source>
</evidence>
<comment type="function">
    <text evidence="1">May play an important role in spermatogenesis and/or testis development.</text>
</comment>
<dbReference type="PANTHER" id="PTHR17005">
    <property type="entry name" value="MALE-ENHANCED ANTIGEN-1"/>
    <property type="match status" value="1"/>
</dbReference>
<keyword evidence="9" id="KW-1185">Reference proteome</keyword>
<evidence type="ECO:0000313" key="9">
    <source>
        <dbReference type="Proteomes" id="UP000036403"/>
    </source>
</evidence>
<dbReference type="GO" id="GO:0030154">
    <property type="term" value="P:cell differentiation"/>
    <property type="evidence" value="ECO:0007669"/>
    <property type="project" value="UniProtKB-KW"/>
</dbReference>
<evidence type="ECO:0000256" key="3">
    <source>
        <dbReference type="ARBA" id="ARBA00022473"/>
    </source>
</evidence>
<evidence type="ECO:0000256" key="2">
    <source>
        <dbReference type="ARBA" id="ARBA00022245"/>
    </source>
</evidence>
<comment type="caution">
    <text evidence="8">The sequence shown here is derived from an EMBL/GenBank/DDBJ whole genome shotgun (WGS) entry which is preliminary data.</text>
</comment>
<evidence type="ECO:0000313" key="8">
    <source>
        <dbReference type="EMBL" id="KMQ88512.1"/>
    </source>
</evidence>